<reference evidence="3 4" key="2">
    <citation type="submission" date="2018-06" db="EMBL/GenBank/DDBJ databases">
        <title>Metagenomic assembly of (sub)arctic Cyanobacteria and their associated microbiome from non-axenic cultures.</title>
        <authorList>
            <person name="Baurain D."/>
        </authorList>
    </citation>
    <scope>NUCLEOTIDE SEQUENCE [LARGE SCALE GENOMIC DNA]</scope>
    <source>
        <strain evidence="3">ULC066bin1</strain>
    </source>
</reference>
<protein>
    <recommendedName>
        <fullName evidence="2">ChrR-like cupin domain-containing protein</fullName>
    </recommendedName>
</protein>
<dbReference type="Proteomes" id="UP000249467">
    <property type="component" value="Unassembled WGS sequence"/>
</dbReference>
<name>A0A2W4W5S9_9CYAN</name>
<dbReference type="EMBL" id="QBML01000014">
    <property type="protein sequence ID" value="PZO40473.1"/>
    <property type="molecule type" value="Genomic_DNA"/>
</dbReference>
<feature type="signal peptide" evidence="1">
    <location>
        <begin position="1"/>
        <end position="28"/>
    </location>
</feature>
<evidence type="ECO:0000256" key="1">
    <source>
        <dbReference type="SAM" id="SignalP"/>
    </source>
</evidence>
<dbReference type="Pfam" id="PF12973">
    <property type="entry name" value="Cupin_7"/>
    <property type="match status" value="1"/>
</dbReference>
<evidence type="ECO:0000313" key="3">
    <source>
        <dbReference type="EMBL" id="PZO40473.1"/>
    </source>
</evidence>
<feature type="domain" description="ChrR-like cupin" evidence="2">
    <location>
        <begin position="56"/>
        <end position="139"/>
    </location>
</feature>
<dbReference type="SUPFAM" id="SSF51182">
    <property type="entry name" value="RmlC-like cupins"/>
    <property type="match status" value="1"/>
</dbReference>
<accession>A0A2W4W5S9</accession>
<dbReference type="Gene3D" id="2.60.120.10">
    <property type="entry name" value="Jelly Rolls"/>
    <property type="match status" value="1"/>
</dbReference>
<feature type="chain" id="PRO_5016006156" description="ChrR-like cupin domain-containing protein" evidence="1">
    <location>
        <begin position="29"/>
        <end position="270"/>
    </location>
</feature>
<organism evidence="3 4">
    <name type="scientific">Pseudanabaena frigida</name>
    <dbReference type="NCBI Taxonomy" id="945775"/>
    <lineage>
        <taxon>Bacteria</taxon>
        <taxon>Bacillati</taxon>
        <taxon>Cyanobacteriota</taxon>
        <taxon>Cyanophyceae</taxon>
        <taxon>Pseudanabaenales</taxon>
        <taxon>Pseudanabaenaceae</taxon>
        <taxon>Pseudanabaena</taxon>
    </lineage>
</organism>
<dbReference type="InterPro" id="IPR025979">
    <property type="entry name" value="ChrR-like_cupin_dom"/>
</dbReference>
<dbReference type="InterPro" id="IPR014710">
    <property type="entry name" value="RmlC-like_jellyroll"/>
</dbReference>
<evidence type="ECO:0000259" key="2">
    <source>
        <dbReference type="Pfam" id="PF12973"/>
    </source>
</evidence>
<comment type="caution">
    <text evidence="3">The sequence shown here is derived from an EMBL/GenBank/DDBJ whole genome shotgun (WGS) entry which is preliminary data.</text>
</comment>
<sequence>MKLFRIPLVALGLLFSISFNGNSTKALANNLPKSAIALQDKYSALSNSTIIDLKALTTDPKKYKFFTFRPNLEKLILSGDANSQHISILWYTIPNGSVGLHYHSMTESVYTISGSQTDAKGVYPTGSLYFNPPESGHKISNSNGFFVLAYASPPDFKNIDKIKPYTPVQINTLDPDLEKNYTFTNPKGGVKVYSIPLAPKGGMSSQIIKSTSLTSYVYSGNYLLVLKGSCNIDGRNFKKDMLVVAKTIKTESYKLSATKDDSCLALGLSF</sequence>
<evidence type="ECO:0000313" key="4">
    <source>
        <dbReference type="Proteomes" id="UP000249467"/>
    </source>
</evidence>
<reference evidence="3 4" key="1">
    <citation type="submission" date="2018-04" db="EMBL/GenBank/DDBJ databases">
        <authorList>
            <person name="Go L.Y."/>
            <person name="Mitchell J.A."/>
        </authorList>
    </citation>
    <scope>NUCLEOTIDE SEQUENCE [LARGE SCALE GENOMIC DNA]</scope>
    <source>
        <strain evidence="3">ULC066bin1</strain>
    </source>
</reference>
<dbReference type="InterPro" id="IPR011051">
    <property type="entry name" value="RmlC_Cupin_sf"/>
</dbReference>
<keyword evidence="1" id="KW-0732">Signal</keyword>
<dbReference type="AlphaFoldDB" id="A0A2W4W5S9"/>
<gene>
    <name evidence="3" type="ORF">DCF19_11260</name>
</gene>
<proteinExistence type="predicted"/>